<comment type="caution">
    <text evidence="2">The sequence shown here is derived from an EMBL/GenBank/DDBJ whole genome shotgun (WGS) entry which is preliminary data.</text>
</comment>
<dbReference type="EMBL" id="JAINUG010000107">
    <property type="protein sequence ID" value="KAJ8396409.1"/>
    <property type="molecule type" value="Genomic_DNA"/>
</dbReference>
<protein>
    <submittedName>
        <fullName evidence="2">Uncharacterized protein</fullName>
    </submittedName>
</protein>
<feature type="compositionally biased region" description="Polar residues" evidence="1">
    <location>
        <begin position="55"/>
        <end position="66"/>
    </location>
</feature>
<evidence type="ECO:0000256" key="1">
    <source>
        <dbReference type="SAM" id="MobiDB-lite"/>
    </source>
</evidence>
<keyword evidence="3" id="KW-1185">Reference proteome</keyword>
<evidence type="ECO:0000313" key="2">
    <source>
        <dbReference type="EMBL" id="KAJ8396409.1"/>
    </source>
</evidence>
<feature type="region of interest" description="Disordered" evidence="1">
    <location>
        <begin position="304"/>
        <end position="324"/>
    </location>
</feature>
<organism evidence="2 3">
    <name type="scientific">Aldrovandia affinis</name>
    <dbReference type="NCBI Taxonomy" id="143900"/>
    <lineage>
        <taxon>Eukaryota</taxon>
        <taxon>Metazoa</taxon>
        <taxon>Chordata</taxon>
        <taxon>Craniata</taxon>
        <taxon>Vertebrata</taxon>
        <taxon>Euteleostomi</taxon>
        <taxon>Actinopterygii</taxon>
        <taxon>Neopterygii</taxon>
        <taxon>Teleostei</taxon>
        <taxon>Notacanthiformes</taxon>
        <taxon>Halosauridae</taxon>
        <taxon>Aldrovandia</taxon>
    </lineage>
</organism>
<proteinExistence type="predicted"/>
<feature type="compositionally biased region" description="Low complexity" evidence="1">
    <location>
        <begin position="98"/>
        <end position="117"/>
    </location>
</feature>
<dbReference type="Proteomes" id="UP001221898">
    <property type="component" value="Unassembled WGS sequence"/>
</dbReference>
<reference evidence="2" key="1">
    <citation type="journal article" date="2023" name="Science">
        <title>Genome structures resolve the early diversification of teleost fishes.</title>
        <authorList>
            <person name="Parey E."/>
            <person name="Louis A."/>
            <person name="Montfort J."/>
            <person name="Bouchez O."/>
            <person name="Roques C."/>
            <person name="Iampietro C."/>
            <person name="Lluch J."/>
            <person name="Castinel A."/>
            <person name="Donnadieu C."/>
            <person name="Desvignes T."/>
            <person name="Floi Bucao C."/>
            <person name="Jouanno E."/>
            <person name="Wen M."/>
            <person name="Mejri S."/>
            <person name="Dirks R."/>
            <person name="Jansen H."/>
            <person name="Henkel C."/>
            <person name="Chen W.J."/>
            <person name="Zahm M."/>
            <person name="Cabau C."/>
            <person name="Klopp C."/>
            <person name="Thompson A.W."/>
            <person name="Robinson-Rechavi M."/>
            <person name="Braasch I."/>
            <person name="Lecointre G."/>
            <person name="Bobe J."/>
            <person name="Postlethwait J.H."/>
            <person name="Berthelot C."/>
            <person name="Roest Crollius H."/>
            <person name="Guiguen Y."/>
        </authorList>
    </citation>
    <scope>NUCLEOTIDE SEQUENCE</scope>
    <source>
        <strain evidence="2">NC1722</strain>
    </source>
</reference>
<evidence type="ECO:0000313" key="3">
    <source>
        <dbReference type="Proteomes" id="UP001221898"/>
    </source>
</evidence>
<gene>
    <name evidence="2" type="ORF">AAFF_G00019860</name>
</gene>
<sequence>MECESGGLFQRVVFPVEASLSGLLQNRSISPNSLLETTISEEVRPRDLEEEEGLQASSPPHLPSNTSRRHTLAEVSARFHQCSPPCIVVSSVSPSDGASSDSCLKSSSSTASPALSTRPGGLSVLLASAMGPGTLAPMGTPLTQSSTLLLQARGSLPGANFQEGRRASDTSVTQGLKAFRQQLRKNTRTKGLLGLNKIKGLARQVCPPPPCPRGSRGSLGPALCAPSGLHAPTGPRDRRSLLEEVLHQQRILQMQHQPHQLPPSPPSSGLFSPASLFAEPPVGPSLLLAEPQPQPLPLSLQHTFWQQQQQPAPETSSSSPPCTLSPVATAAHLLEARLHISPPPHLYPQPQALPYFSFLPQCQGGDSAMQELGPPPGEGSSSSSSAAV</sequence>
<accession>A0AAD7S5J0</accession>
<name>A0AAD7S5J0_9TELE</name>
<feature type="compositionally biased region" description="Low complexity" evidence="1">
    <location>
        <begin position="378"/>
        <end position="388"/>
    </location>
</feature>
<dbReference type="AlphaFoldDB" id="A0AAD7S5J0"/>
<feature type="region of interest" description="Disordered" evidence="1">
    <location>
        <begin position="254"/>
        <end position="275"/>
    </location>
</feature>
<feature type="region of interest" description="Disordered" evidence="1">
    <location>
        <begin position="358"/>
        <end position="388"/>
    </location>
</feature>
<feature type="region of interest" description="Disordered" evidence="1">
    <location>
        <begin position="98"/>
        <end position="118"/>
    </location>
</feature>
<feature type="region of interest" description="Disordered" evidence="1">
    <location>
        <begin position="36"/>
        <end position="71"/>
    </location>
</feature>